<evidence type="ECO:0000313" key="6">
    <source>
        <dbReference type="Proteomes" id="UP000030752"/>
    </source>
</evidence>
<dbReference type="PRINTS" id="PR00080">
    <property type="entry name" value="SDRFAMILY"/>
</dbReference>
<dbReference type="InterPro" id="IPR002347">
    <property type="entry name" value="SDR_fam"/>
</dbReference>
<keyword evidence="6" id="KW-1185">Reference proteome</keyword>
<organism evidence="5 6">
    <name type="scientific">Cyphellophora europaea (strain CBS 101466)</name>
    <name type="common">Phialophora europaea</name>
    <dbReference type="NCBI Taxonomy" id="1220924"/>
    <lineage>
        <taxon>Eukaryota</taxon>
        <taxon>Fungi</taxon>
        <taxon>Dikarya</taxon>
        <taxon>Ascomycota</taxon>
        <taxon>Pezizomycotina</taxon>
        <taxon>Eurotiomycetes</taxon>
        <taxon>Chaetothyriomycetidae</taxon>
        <taxon>Chaetothyriales</taxon>
        <taxon>Cyphellophoraceae</taxon>
        <taxon>Cyphellophora</taxon>
    </lineage>
</organism>
<proteinExistence type="inferred from homology"/>
<keyword evidence="3" id="KW-0560">Oxidoreductase</keyword>
<sequence length="324" mass="34989">MYTHPEFDSKTTGKEVVTAFGNEQVKGKTFVITGPSEGTIGGETAVSLAHGSPKHMILAGRSEKKISPVIQRIKEISPSTKVDFVQLDLSEPKAVVTAAKTVASLTDRIDALLNNAGIMCLKDYTTNSLGIELQFATNHLGHFVFTNELLPQIIKAKGRVVNTSSNGYGVSPVLFDDPSFANGKTYHPWIAYGQSKTANILFTLSLADRLKEQGVASFALNPGLILESHLQDAVTPDMFAQGVALYTEVYGARGRDVPTLDPPKPLAAAAGTTLVALLDPAIRDRSGGFISDCKFRDDLEDYATDAKQAEQLWELSEKLVGKKY</sequence>
<dbReference type="PANTHER" id="PTHR24320">
    <property type="entry name" value="RETINOL DEHYDROGENASE"/>
    <property type="match status" value="1"/>
</dbReference>
<dbReference type="OrthoDB" id="191139at2759"/>
<evidence type="ECO:0000256" key="3">
    <source>
        <dbReference type="ARBA" id="ARBA00023002"/>
    </source>
</evidence>
<accession>W2RRF1</accession>
<evidence type="ECO:0000256" key="2">
    <source>
        <dbReference type="ARBA" id="ARBA00022857"/>
    </source>
</evidence>
<dbReference type="PRINTS" id="PR00081">
    <property type="entry name" value="GDHRDH"/>
</dbReference>
<name>W2RRF1_CYPE1</name>
<protein>
    <submittedName>
        <fullName evidence="5">Uncharacterized protein</fullName>
    </submittedName>
</protein>
<dbReference type="SUPFAM" id="SSF51735">
    <property type="entry name" value="NAD(P)-binding Rossmann-fold domains"/>
    <property type="match status" value="1"/>
</dbReference>
<keyword evidence="2" id="KW-0521">NADP</keyword>
<dbReference type="InterPro" id="IPR036291">
    <property type="entry name" value="NAD(P)-bd_dom_sf"/>
</dbReference>
<dbReference type="GO" id="GO:0016491">
    <property type="term" value="F:oxidoreductase activity"/>
    <property type="evidence" value="ECO:0007669"/>
    <property type="project" value="UniProtKB-KW"/>
</dbReference>
<dbReference type="VEuPathDB" id="FungiDB:HMPREF1541_07079"/>
<dbReference type="Pfam" id="PF00106">
    <property type="entry name" value="adh_short"/>
    <property type="match status" value="1"/>
</dbReference>
<dbReference type="Proteomes" id="UP000030752">
    <property type="component" value="Unassembled WGS sequence"/>
</dbReference>
<comment type="similarity">
    <text evidence="1 4">Belongs to the short-chain dehydrogenases/reductases (SDR) family.</text>
</comment>
<evidence type="ECO:0000256" key="1">
    <source>
        <dbReference type="ARBA" id="ARBA00006484"/>
    </source>
</evidence>
<reference evidence="5 6" key="1">
    <citation type="submission" date="2013-03" db="EMBL/GenBank/DDBJ databases">
        <title>The Genome Sequence of Phialophora europaea CBS 101466.</title>
        <authorList>
            <consortium name="The Broad Institute Genomics Platform"/>
            <person name="Cuomo C."/>
            <person name="de Hoog S."/>
            <person name="Gorbushina A."/>
            <person name="Walker B."/>
            <person name="Young S.K."/>
            <person name="Zeng Q."/>
            <person name="Gargeya S."/>
            <person name="Fitzgerald M."/>
            <person name="Haas B."/>
            <person name="Abouelleil A."/>
            <person name="Allen A.W."/>
            <person name="Alvarado L."/>
            <person name="Arachchi H.M."/>
            <person name="Berlin A.M."/>
            <person name="Chapman S.B."/>
            <person name="Gainer-Dewar J."/>
            <person name="Goldberg J."/>
            <person name="Griggs A."/>
            <person name="Gujja S."/>
            <person name="Hansen M."/>
            <person name="Howarth C."/>
            <person name="Imamovic A."/>
            <person name="Ireland A."/>
            <person name="Larimer J."/>
            <person name="McCowan C."/>
            <person name="Murphy C."/>
            <person name="Pearson M."/>
            <person name="Poon T.W."/>
            <person name="Priest M."/>
            <person name="Roberts A."/>
            <person name="Saif S."/>
            <person name="Shea T."/>
            <person name="Sisk P."/>
            <person name="Sykes S."/>
            <person name="Wortman J."/>
            <person name="Nusbaum C."/>
            <person name="Birren B."/>
        </authorList>
    </citation>
    <scope>NUCLEOTIDE SEQUENCE [LARGE SCALE GENOMIC DNA]</scope>
    <source>
        <strain evidence="5 6">CBS 101466</strain>
    </source>
</reference>
<dbReference type="InParanoid" id="W2RRF1"/>
<dbReference type="HOGENOM" id="CLU_010194_44_0_1"/>
<dbReference type="AlphaFoldDB" id="W2RRF1"/>
<gene>
    <name evidence="5" type="ORF">HMPREF1541_07079</name>
</gene>
<dbReference type="RefSeq" id="XP_008719626.1">
    <property type="nucleotide sequence ID" value="XM_008721404.1"/>
</dbReference>
<evidence type="ECO:0000313" key="5">
    <source>
        <dbReference type="EMBL" id="ETN39037.1"/>
    </source>
</evidence>
<dbReference type="eggNOG" id="KOG1208">
    <property type="taxonomic scope" value="Eukaryota"/>
</dbReference>
<dbReference type="EMBL" id="KB822722">
    <property type="protein sequence ID" value="ETN39037.1"/>
    <property type="molecule type" value="Genomic_DNA"/>
</dbReference>
<dbReference type="PANTHER" id="PTHR24320:SF283">
    <property type="entry name" value="RETINOL DEHYDROGENASE 11"/>
    <property type="match status" value="1"/>
</dbReference>
<dbReference type="Gene3D" id="3.40.50.720">
    <property type="entry name" value="NAD(P)-binding Rossmann-like Domain"/>
    <property type="match status" value="1"/>
</dbReference>
<dbReference type="STRING" id="1220924.W2RRF1"/>
<dbReference type="GeneID" id="19974418"/>
<evidence type="ECO:0000256" key="4">
    <source>
        <dbReference type="RuleBase" id="RU000363"/>
    </source>
</evidence>